<sequence length="209" mass="23141">MRKLISLLVVVGLFFLAGCSLSPKPETTVSYFLEAGKKYDLTKMSALVANSDANGKEKISELGNENQYQTYFLDYFKENAGKITYTITNAQVKNNNATVTVNFKFVDGTPLLKATLGNVFTKALTGAFSGVKMTEEETKQMIVTAIKKQKETNVESFTDQTIDIKLAKVDDQWFIVEPSDELLNVFMSNFNSIGKELGKSIPSKIANQS</sequence>
<evidence type="ECO:0000256" key="1">
    <source>
        <dbReference type="SAM" id="SignalP"/>
    </source>
</evidence>
<dbReference type="EMBL" id="JACVHF010000022">
    <property type="protein sequence ID" value="MBC9785958.1"/>
    <property type="molecule type" value="Genomic_DNA"/>
</dbReference>
<organism evidence="2 3">
    <name type="scientific">Heliobacterium chlorum</name>
    <dbReference type="NCBI Taxonomy" id="2698"/>
    <lineage>
        <taxon>Bacteria</taxon>
        <taxon>Bacillati</taxon>
        <taxon>Bacillota</taxon>
        <taxon>Clostridia</taxon>
        <taxon>Eubacteriales</taxon>
        <taxon>Heliobacteriaceae</taxon>
        <taxon>Heliobacterium</taxon>
    </lineage>
</organism>
<protein>
    <recommendedName>
        <fullName evidence="4">DUF4878 domain-containing protein</fullName>
    </recommendedName>
</protein>
<feature type="signal peptide" evidence="1">
    <location>
        <begin position="1"/>
        <end position="22"/>
    </location>
</feature>
<keyword evidence="3" id="KW-1185">Reference proteome</keyword>
<keyword evidence="1" id="KW-0732">Signal</keyword>
<feature type="chain" id="PRO_5046817977" description="DUF4878 domain-containing protein" evidence="1">
    <location>
        <begin position="23"/>
        <end position="209"/>
    </location>
</feature>
<dbReference type="Proteomes" id="UP000617402">
    <property type="component" value="Unassembled WGS sequence"/>
</dbReference>
<dbReference type="PROSITE" id="PS51257">
    <property type="entry name" value="PROKAR_LIPOPROTEIN"/>
    <property type="match status" value="1"/>
</dbReference>
<comment type="caution">
    <text evidence="2">The sequence shown here is derived from an EMBL/GenBank/DDBJ whole genome shotgun (WGS) entry which is preliminary data.</text>
</comment>
<gene>
    <name evidence="2" type="ORF">H1S01_15845</name>
</gene>
<evidence type="ECO:0000313" key="3">
    <source>
        <dbReference type="Proteomes" id="UP000617402"/>
    </source>
</evidence>
<name>A0ABR7T5B3_HELCL</name>
<evidence type="ECO:0008006" key="4">
    <source>
        <dbReference type="Google" id="ProtNLM"/>
    </source>
</evidence>
<evidence type="ECO:0000313" key="2">
    <source>
        <dbReference type="EMBL" id="MBC9785958.1"/>
    </source>
</evidence>
<proteinExistence type="predicted"/>
<accession>A0ABR7T5B3</accession>
<reference evidence="2 3" key="1">
    <citation type="submission" date="2020-07" db="EMBL/GenBank/DDBJ databases">
        <title>Draft whole-genome sequence of Heliobacterium chlorum DSM 3682, type strain.</title>
        <authorList>
            <person name="Kyndt J.A."/>
            <person name="Meyer T.E."/>
            <person name="Imhoff J.F."/>
        </authorList>
    </citation>
    <scope>NUCLEOTIDE SEQUENCE [LARGE SCALE GENOMIC DNA]</scope>
    <source>
        <strain evidence="2 3">DSM 3682</strain>
    </source>
</reference>
<dbReference type="RefSeq" id="WP_188041392.1">
    <property type="nucleotide sequence ID" value="NZ_JACVHF010000022.1"/>
</dbReference>